<accession>A0A4R6S2E5</accession>
<protein>
    <submittedName>
        <fullName evidence="8">RNA polymerase sigma-70 factor (Sigma-E family)</fullName>
    </submittedName>
</protein>
<name>A0A4R6S2E5_LABRH</name>
<dbReference type="GO" id="GO:0003677">
    <property type="term" value="F:DNA binding"/>
    <property type="evidence" value="ECO:0007669"/>
    <property type="project" value="UniProtKB-KW"/>
</dbReference>
<gene>
    <name evidence="8" type="ORF">EV186_106183</name>
</gene>
<dbReference type="NCBIfam" id="TIGR02937">
    <property type="entry name" value="sigma70-ECF"/>
    <property type="match status" value="1"/>
</dbReference>
<dbReference type="Pfam" id="PF08281">
    <property type="entry name" value="Sigma70_r4_2"/>
    <property type="match status" value="1"/>
</dbReference>
<sequence length="165" mass="18290">MRSSFDDFVDERLDGLLRYASVLTCDAELAKDVVQEVLLRAQQKWRRIGPMAAPTAYVKRMILNEYLSLRRRRAAHEAAAVAVAREELVDDPSGSYDEREAMLARIAALPPKQRAAVVLRYYEDRTDGEIAELLGCGASTVRSHLARAIAALRTDHVTTSTGDGS</sequence>
<evidence type="ECO:0000256" key="3">
    <source>
        <dbReference type="ARBA" id="ARBA00023082"/>
    </source>
</evidence>
<dbReference type="InterPro" id="IPR013325">
    <property type="entry name" value="RNA_pol_sigma_r2"/>
</dbReference>
<dbReference type="Gene3D" id="1.10.10.10">
    <property type="entry name" value="Winged helix-like DNA-binding domain superfamily/Winged helix DNA-binding domain"/>
    <property type="match status" value="1"/>
</dbReference>
<dbReference type="GO" id="GO:0016987">
    <property type="term" value="F:sigma factor activity"/>
    <property type="evidence" value="ECO:0007669"/>
    <property type="project" value="UniProtKB-KW"/>
</dbReference>
<dbReference type="RefSeq" id="WP_133852793.1">
    <property type="nucleotide sequence ID" value="NZ_SNXZ01000006.1"/>
</dbReference>
<keyword evidence="9" id="KW-1185">Reference proteome</keyword>
<evidence type="ECO:0000256" key="5">
    <source>
        <dbReference type="ARBA" id="ARBA00023163"/>
    </source>
</evidence>
<comment type="similarity">
    <text evidence="1">Belongs to the sigma-70 factor family. ECF subfamily.</text>
</comment>
<evidence type="ECO:0000313" key="8">
    <source>
        <dbReference type="EMBL" id="TDP93789.1"/>
    </source>
</evidence>
<evidence type="ECO:0000256" key="1">
    <source>
        <dbReference type="ARBA" id="ARBA00010641"/>
    </source>
</evidence>
<evidence type="ECO:0000256" key="2">
    <source>
        <dbReference type="ARBA" id="ARBA00023015"/>
    </source>
</evidence>
<evidence type="ECO:0000313" key="9">
    <source>
        <dbReference type="Proteomes" id="UP000295444"/>
    </source>
</evidence>
<dbReference type="InterPro" id="IPR013324">
    <property type="entry name" value="RNA_pol_sigma_r3/r4-like"/>
</dbReference>
<evidence type="ECO:0000259" key="6">
    <source>
        <dbReference type="Pfam" id="PF04542"/>
    </source>
</evidence>
<dbReference type="PANTHER" id="PTHR43133:SF50">
    <property type="entry name" value="ECF RNA POLYMERASE SIGMA FACTOR SIGM"/>
    <property type="match status" value="1"/>
</dbReference>
<keyword evidence="4" id="KW-0238">DNA-binding</keyword>
<dbReference type="SUPFAM" id="SSF88946">
    <property type="entry name" value="Sigma2 domain of RNA polymerase sigma factors"/>
    <property type="match status" value="1"/>
</dbReference>
<dbReference type="Gene3D" id="1.10.1740.10">
    <property type="match status" value="1"/>
</dbReference>
<dbReference type="Proteomes" id="UP000295444">
    <property type="component" value="Unassembled WGS sequence"/>
</dbReference>
<dbReference type="GO" id="GO:0006352">
    <property type="term" value="P:DNA-templated transcription initiation"/>
    <property type="evidence" value="ECO:0007669"/>
    <property type="project" value="InterPro"/>
</dbReference>
<dbReference type="PANTHER" id="PTHR43133">
    <property type="entry name" value="RNA POLYMERASE ECF-TYPE SIGMA FACTO"/>
    <property type="match status" value="1"/>
</dbReference>
<dbReference type="InterPro" id="IPR036388">
    <property type="entry name" value="WH-like_DNA-bd_sf"/>
</dbReference>
<dbReference type="SUPFAM" id="SSF88659">
    <property type="entry name" value="Sigma3 and sigma4 domains of RNA polymerase sigma factors"/>
    <property type="match status" value="1"/>
</dbReference>
<reference evidence="8 9" key="1">
    <citation type="submission" date="2019-03" db="EMBL/GenBank/DDBJ databases">
        <title>Genomic Encyclopedia of Type Strains, Phase IV (KMG-IV): sequencing the most valuable type-strain genomes for metagenomic binning, comparative biology and taxonomic classification.</title>
        <authorList>
            <person name="Goeker M."/>
        </authorList>
    </citation>
    <scope>NUCLEOTIDE SEQUENCE [LARGE SCALE GENOMIC DNA]</scope>
    <source>
        <strain evidence="8 9">DSM 45361</strain>
    </source>
</reference>
<dbReference type="AlphaFoldDB" id="A0A4R6S2E5"/>
<evidence type="ECO:0000256" key="4">
    <source>
        <dbReference type="ARBA" id="ARBA00023125"/>
    </source>
</evidence>
<dbReference type="InterPro" id="IPR014284">
    <property type="entry name" value="RNA_pol_sigma-70_dom"/>
</dbReference>
<keyword evidence="2" id="KW-0805">Transcription regulation</keyword>
<evidence type="ECO:0000259" key="7">
    <source>
        <dbReference type="Pfam" id="PF08281"/>
    </source>
</evidence>
<organism evidence="8 9">
    <name type="scientific">Labedaea rhizosphaerae</name>
    <dbReference type="NCBI Taxonomy" id="598644"/>
    <lineage>
        <taxon>Bacteria</taxon>
        <taxon>Bacillati</taxon>
        <taxon>Actinomycetota</taxon>
        <taxon>Actinomycetes</taxon>
        <taxon>Pseudonocardiales</taxon>
        <taxon>Pseudonocardiaceae</taxon>
        <taxon>Labedaea</taxon>
    </lineage>
</organism>
<dbReference type="OrthoDB" id="3692620at2"/>
<comment type="caution">
    <text evidence="8">The sequence shown here is derived from an EMBL/GenBank/DDBJ whole genome shotgun (WGS) entry which is preliminary data.</text>
</comment>
<dbReference type="CDD" id="cd06171">
    <property type="entry name" value="Sigma70_r4"/>
    <property type="match status" value="1"/>
</dbReference>
<keyword evidence="5" id="KW-0804">Transcription</keyword>
<dbReference type="Pfam" id="PF04542">
    <property type="entry name" value="Sigma70_r2"/>
    <property type="match status" value="1"/>
</dbReference>
<proteinExistence type="inferred from homology"/>
<feature type="domain" description="RNA polymerase sigma-70 region 2" evidence="6">
    <location>
        <begin position="10"/>
        <end position="74"/>
    </location>
</feature>
<dbReference type="InterPro" id="IPR007627">
    <property type="entry name" value="RNA_pol_sigma70_r2"/>
</dbReference>
<keyword evidence="3" id="KW-0731">Sigma factor</keyword>
<feature type="domain" description="RNA polymerase sigma factor 70 region 4 type 2" evidence="7">
    <location>
        <begin position="100"/>
        <end position="152"/>
    </location>
</feature>
<dbReference type="InterPro" id="IPR013249">
    <property type="entry name" value="RNA_pol_sigma70_r4_t2"/>
</dbReference>
<dbReference type="EMBL" id="SNXZ01000006">
    <property type="protein sequence ID" value="TDP93789.1"/>
    <property type="molecule type" value="Genomic_DNA"/>
</dbReference>
<dbReference type="InterPro" id="IPR039425">
    <property type="entry name" value="RNA_pol_sigma-70-like"/>
</dbReference>